<evidence type="ECO:0000256" key="10">
    <source>
        <dbReference type="SAM" id="Coils"/>
    </source>
</evidence>
<evidence type="ECO:0000313" key="14">
    <source>
        <dbReference type="Proteomes" id="UP001151287"/>
    </source>
</evidence>
<evidence type="ECO:0000256" key="9">
    <source>
        <dbReference type="PROSITE-ProRule" id="PRU00175"/>
    </source>
</evidence>
<dbReference type="EMBL" id="JAMQYH010000002">
    <property type="protein sequence ID" value="KAJ1699381.1"/>
    <property type="molecule type" value="Genomic_DNA"/>
</dbReference>
<evidence type="ECO:0000256" key="3">
    <source>
        <dbReference type="ARBA" id="ARBA00012483"/>
    </source>
</evidence>
<protein>
    <recommendedName>
        <fullName evidence="3">RING-type E3 ubiquitin transferase</fullName>
        <ecNumber evidence="3">2.3.2.27</ecNumber>
    </recommendedName>
</protein>
<dbReference type="InterPro" id="IPR033326">
    <property type="entry name" value="BAH1"/>
</dbReference>
<dbReference type="Gene3D" id="3.30.40.10">
    <property type="entry name" value="Zinc/RING finger domain, C3HC4 (zinc finger)"/>
    <property type="match status" value="1"/>
</dbReference>
<comment type="pathway">
    <text evidence="2">Protein modification; protein ubiquitination.</text>
</comment>
<comment type="caution">
    <text evidence="13">The sequence shown here is derived from an EMBL/GenBank/DDBJ whole genome shotgun (WGS) entry which is preliminary data.</text>
</comment>
<comment type="catalytic activity">
    <reaction evidence="1">
        <text>S-ubiquitinyl-[E2 ubiquitin-conjugating enzyme]-L-cysteine + [acceptor protein]-L-lysine = [E2 ubiquitin-conjugating enzyme]-L-cysteine + N(6)-ubiquitinyl-[acceptor protein]-L-lysine.</text>
        <dbReference type="EC" id="2.3.2.27"/>
    </reaction>
</comment>
<dbReference type="PANTHER" id="PTHR46764:SF1">
    <property type="entry name" value="E3 UBIQUITIN-PROTEIN LIGASE NLA"/>
    <property type="match status" value="1"/>
</dbReference>
<evidence type="ECO:0000256" key="6">
    <source>
        <dbReference type="ARBA" id="ARBA00022771"/>
    </source>
</evidence>
<evidence type="ECO:0000313" key="13">
    <source>
        <dbReference type="EMBL" id="KAJ1699381.1"/>
    </source>
</evidence>
<dbReference type="OrthoDB" id="6105938at2759"/>
<evidence type="ECO:0000256" key="2">
    <source>
        <dbReference type="ARBA" id="ARBA00004906"/>
    </source>
</evidence>
<name>A0A9Q0CSJ0_9POAL</name>
<feature type="coiled-coil region" evidence="10">
    <location>
        <begin position="24"/>
        <end position="51"/>
    </location>
</feature>
<proteinExistence type="predicted"/>
<dbReference type="SMART" id="SM00184">
    <property type="entry name" value="RING"/>
    <property type="match status" value="1"/>
</dbReference>
<dbReference type="GO" id="GO:0061630">
    <property type="term" value="F:ubiquitin protein ligase activity"/>
    <property type="evidence" value="ECO:0007669"/>
    <property type="project" value="UniProtKB-EC"/>
</dbReference>
<dbReference type="SUPFAM" id="SSF57850">
    <property type="entry name" value="RING/U-box"/>
    <property type="match status" value="1"/>
</dbReference>
<keyword evidence="10" id="KW-0175">Coiled coil</keyword>
<evidence type="ECO:0000256" key="7">
    <source>
        <dbReference type="ARBA" id="ARBA00022786"/>
    </source>
</evidence>
<evidence type="ECO:0000256" key="4">
    <source>
        <dbReference type="ARBA" id="ARBA00022679"/>
    </source>
</evidence>
<dbReference type="PROSITE" id="PS50089">
    <property type="entry name" value="ZF_RING_2"/>
    <property type="match status" value="1"/>
</dbReference>
<feature type="domain" description="SPX" evidence="12">
    <location>
        <begin position="1"/>
        <end position="168"/>
    </location>
</feature>
<sequence length="341" mass="39115">MKFTKKYEEYMQGDREKGLPLVGLKKLKKMLKACRREIEAHENRIQEEREIGESSDSLEIVENKCNNNCSGYCPVCDGTFFPSLLQEMSAVVGCFNERAKKLLELHLASGFKKYVLWFVNKSHRNHGSLIQEGKDLVTYAIINSVAMRKILKKYDKMHHSTQGQAFKAKAQSLRIEILQSPWLCELMAFYINLKNSKVNNKAPMELFGGCSLTLEDDKPTLSCCLFESVRVEVNLTCSICLDMVFDAVSLSCGHIFCYMCCCSAASVTIVDGLKVAALKEKCPLCRRQGVYRGAVHLDELNILLRESCPDEWEKRHQVERLERMRQVKEHWQLQYRAFVGI</sequence>
<evidence type="ECO:0000259" key="11">
    <source>
        <dbReference type="PROSITE" id="PS50089"/>
    </source>
</evidence>
<keyword evidence="6 9" id="KW-0863">Zinc-finger</keyword>
<dbReference type="InterPro" id="IPR018957">
    <property type="entry name" value="Znf_C3HC4_RING-type"/>
</dbReference>
<keyword evidence="4" id="KW-0808">Transferase</keyword>
<keyword evidence="8" id="KW-0862">Zinc</keyword>
<evidence type="ECO:0000256" key="5">
    <source>
        <dbReference type="ARBA" id="ARBA00022723"/>
    </source>
</evidence>
<dbReference type="Proteomes" id="UP001151287">
    <property type="component" value="Unassembled WGS sequence"/>
</dbReference>
<evidence type="ECO:0000256" key="8">
    <source>
        <dbReference type="ARBA" id="ARBA00022833"/>
    </source>
</evidence>
<dbReference type="InterPro" id="IPR004331">
    <property type="entry name" value="SPX_dom"/>
</dbReference>
<feature type="domain" description="RING-type" evidence="11">
    <location>
        <begin position="237"/>
        <end position="286"/>
    </location>
</feature>
<organism evidence="13 14">
    <name type="scientific">Rhynchospora breviuscula</name>
    <dbReference type="NCBI Taxonomy" id="2022672"/>
    <lineage>
        <taxon>Eukaryota</taxon>
        <taxon>Viridiplantae</taxon>
        <taxon>Streptophyta</taxon>
        <taxon>Embryophyta</taxon>
        <taxon>Tracheophyta</taxon>
        <taxon>Spermatophyta</taxon>
        <taxon>Magnoliopsida</taxon>
        <taxon>Liliopsida</taxon>
        <taxon>Poales</taxon>
        <taxon>Cyperaceae</taxon>
        <taxon>Cyperoideae</taxon>
        <taxon>Rhynchosporeae</taxon>
        <taxon>Rhynchospora</taxon>
    </lineage>
</organism>
<keyword evidence="7" id="KW-0833">Ubl conjugation pathway</keyword>
<keyword evidence="5" id="KW-0479">Metal-binding</keyword>
<evidence type="ECO:0000256" key="1">
    <source>
        <dbReference type="ARBA" id="ARBA00000900"/>
    </source>
</evidence>
<accession>A0A9Q0CSJ0</accession>
<dbReference type="GO" id="GO:0008270">
    <property type="term" value="F:zinc ion binding"/>
    <property type="evidence" value="ECO:0007669"/>
    <property type="project" value="UniProtKB-KW"/>
</dbReference>
<gene>
    <name evidence="13" type="ORF">LUZ63_007893</name>
</gene>
<dbReference type="EC" id="2.3.2.27" evidence="3"/>
<dbReference type="Pfam" id="PF00097">
    <property type="entry name" value="zf-C3HC4"/>
    <property type="match status" value="1"/>
</dbReference>
<keyword evidence="14" id="KW-1185">Reference proteome</keyword>
<dbReference type="PANTHER" id="PTHR46764">
    <property type="entry name" value="E3 UBIQUITIN-PROTEIN LIGASE BAH1"/>
    <property type="match status" value="1"/>
</dbReference>
<dbReference type="InterPro" id="IPR001841">
    <property type="entry name" value="Znf_RING"/>
</dbReference>
<dbReference type="AlphaFoldDB" id="A0A9Q0CSJ0"/>
<evidence type="ECO:0000259" key="12">
    <source>
        <dbReference type="PROSITE" id="PS51382"/>
    </source>
</evidence>
<dbReference type="InterPro" id="IPR013083">
    <property type="entry name" value="Znf_RING/FYVE/PHD"/>
</dbReference>
<dbReference type="PROSITE" id="PS51382">
    <property type="entry name" value="SPX"/>
    <property type="match status" value="1"/>
</dbReference>
<reference evidence="13" key="1">
    <citation type="journal article" date="2022" name="Cell">
        <title>Repeat-based holocentromeres influence genome architecture and karyotype evolution.</title>
        <authorList>
            <person name="Hofstatter P.G."/>
            <person name="Thangavel G."/>
            <person name="Lux T."/>
            <person name="Neumann P."/>
            <person name="Vondrak T."/>
            <person name="Novak P."/>
            <person name="Zhang M."/>
            <person name="Costa L."/>
            <person name="Castellani M."/>
            <person name="Scott A."/>
            <person name="Toegelov H."/>
            <person name="Fuchs J."/>
            <person name="Mata-Sucre Y."/>
            <person name="Dias Y."/>
            <person name="Vanzela A.L.L."/>
            <person name="Huettel B."/>
            <person name="Almeida C.C.S."/>
            <person name="Simkova H."/>
            <person name="Souza G."/>
            <person name="Pedrosa-Harand A."/>
            <person name="Macas J."/>
            <person name="Mayer K.F.X."/>
            <person name="Houben A."/>
            <person name="Marques A."/>
        </authorList>
    </citation>
    <scope>NUCLEOTIDE SEQUENCE</scope>
    <source>
        <strain evidence="13">RhyBre1mFocal</strain>
    </source>
</reference>